<dbReference type="KEGG" id="gni:GNIT_2050"/>
<dbReference type="AlphaFoldDB" id="G4QLQ3"/>
<proteinExistence type="inferred from homology"/>
<dbReference type="RefSeq" id="WP_014109033.1">
    <property type="nucleotide sequence ID" value="NC_016041.1"/>
</dbReference>
<dbReference type="HOGENOM" id="CLU_155659_3_1_6"/>
<reference evidence="2 3" key="1">
    <citation type="journal article" date="2011" name="J. Bacteriol.">
        <title>Complete genome sequence of seawater bacterium Glaciecola nitratireducens FR1064T.</title>
        <authorList>
            <person name="Bian F."/>
            <person name="Qin Q.L."/>
            <person name="Xie B.B."/>
            <person name="Shu Y.L."/>
            <person name="Zhang X.Y."/>
            <person name="Yu Y."/>
            <person name="Chen B."/>
            <person name="Chen X.L."/>
            <person name="Zhou B.C."/>
            <person name="Zhang Y.Z."/>
        </authorList>
    </citation>
    <scope>NUCLEOTIDE SEQUENCE [LARGE SCALE GENOMIC DNA]</scope>
    <source>
        <strain evidence="3">JCM 12485 / KCTC 12276 / FR1064</strain>
    </source>
</reference>
<dbReference type="FunFam" id="2.20.25.10:FF:000002">
    <property type="entry name" value="UPF0434 protein YcaR"/>
    <property type="match status" value="1"/>
</dbReference>
<keyword evidence="3" id="KW-1185">Reference proteome</keyword>
<dbReference type="STRING" id="1085623.GNIT_2050"/>
<accession>G4QLQ3</accession>
<dbReference type="HAMAP" id="MF_01187">
    <property type="entry name" value="UPF0434"/>
    <property type="match status" value="1"/>
</dbReference>
<protein>
    <recommendedName>
        <fullName evidence="1">UPF0434 protein GNIT_2050</fullName>
    </recommendedName>
</protein>
<dbReference type="SUPFAM" id="SSF158997">
    <property type="entry name" value="Trm112p-like"/>
    <property type="match status" value="1"/>
</dbReference>
<sequence length="68" mass="7654">MAFDKQLLDILACPVCKGKLLLPIEQKELICRFDRLAYPIKDNIPVLLDTEARVLSLEELEALKAKGS</sequence>
<dbReference type="Pfam" id="PF03966">
    <property type="entry name" value="Trm112p"/>
    <property type="match status" value="1"/>
</dbReference>
<comment type="similarity">
    <text evidence="1">Belongs to the UPF0434 family.</text>
</comment>
<dbReference type="OrthoDB" id="9812205at2"/>
<dbReference type="InterPro" id="IPR005651">
    <property type="entry name" value="Trm112-like"/>
</dbReference>
<dbReference type="EMBL" id="CP003060">
    <property type="protein sequence ID" value="AEP30159.1"/>
    <property type="molecule type" value="Genomic_DNA"/>
</dbReference>
<evidence type="ECO:0000313" key="2">
    <source>
        <dbReference type="EMBL" id="AEP30159.1"/>
    </source>
</evidence>
<dbReference type="Gene3D" id="2.20.25.10">
    <property type="match status" value="1"/>
</dbReference>
<dbReference type="Proteomes" id="UP000009282">
    <property type="component" value="Chromosome"/>
</dbReference>
<dbReference type="PANTHER" id="PTHR33505">
    <property type="entry name" value="ZGC:162634"/>
    <property type="match status" value="1"/>
</dbReference>
<dbReference type="PANTHER" id="PTHR33505:SF4">
    <property type="entry name" value="PROTEIN PREY, MITOCHONDRIAL"/>
    <property type="match status" value="1"/>
</dbReference>
<dbReference type="GO" id="GO:0005829">
    <property type="term" value="C:cytosol"/>
    <property type="evidence" value="ECO:0007669"/>
    <property type="project" value="TreeGrafter"/>
</dbReference>
<evidence type="ECO:0000256" key="1">
    <source>
        <dbReference type="HAMAP-Rule" id="MF_01187"/>
    </source>
</evidence>
<name>G4QLQ3_GLANF</name>
<organism evidence="2 3">
    <name type="scientific">Glaciecola nitratireducens (strain JCM 12485 / KCTC 12276 / FR1064)</name>
    <dbReference type="NCBI Taxonomy" id="1085623"/>
    <lineage>
        <taxon>Bacteria</taxon>
        <taxon>Pseudomonadati</taxon>
        <taxon>Pseudomonadota</taxon>
        <taxon>Gammaproteobacteria</taxon>
        <taxon>Alteromonadales</taxon>
        <taxon>Alteromonadaceae</taxon>
        <taxon>Brumicola</taxon>
    </lineage>
</organism>
<dbReference type="eggNOG" id="COG2835">
    <property type="taxonomic scope" value="Bacteria"/>
</dbReference>
<gene>
    <name evidence="2" type="ordered locus">GNIT_2050</name>
</gene>
<evidence type="ECO:0000313" key="3">
    <source>
        <dbReference type="Proteomes" id="UP000009282"/>
    </source>
</evidence>